<evidence type="ECO:0000256" key="2">
    <source>
        <dbReference type="ARBA" id="ARBA00022598"/>
    </source>
</evidence>
<keyword evidence="2" id="KW-0436">Ligase</keyword>
<reference evidence="5" key="1">
    <citation type="submission" date="2022-08" db="EMBL/GenBank/DDBJ databases">
        <title>Alicyclobacillus dauci DSM2870, complete genome.</title>
        <authorList>
            <person name="Wang Q."/>
            <person name="Cai R."/>
            <person name="Wang Z."/>
        </authorList>
    </citation>
    <scope>NUCLEOTIDE SEQUENCE</scope>
    <source>
        <strain evidence="5">DSM 28700</strain>
    </source>
</reference>
<dbReference type="InterPro" id="IPR000873">
    <property type="entry name" value="AMP-dep_synth/lig_dom"/>
</dbReference>
<dbReference type="Gene3D" id="3.30.300.30">
    <property type="match status" value="1"/>
</dbReference>
<sequence length="521" mass="58094">MDLGTLFEFAVERHPNHEAVVQDDIRLSYRELNDEANRIASGLQTLGIGKGDRLLLVLKNRIEMVVLYWAIQKLGAIFTPINFRLSLEEVEYCMRDSQAKAVIYEPASEQAVTQAMKDVDTIRIGLCGASGANVSFDDLRKRGTDRPDRSAIQASDVCLMLYTSGTTGGRPKGVPRTHENEYGAAVAHIIQNQYRTAESTLGVMPLYHTMGMRSLLSMAFINGKIVMTPDYDATSILNILQAENISCIYLVPTIIHDIVNHQSFADYDLSSLKKLGYAGAAMTKALTEQCFERLRPEVFVNHYGSTEVYTYSICNYLDRKPSCAGKPGFHQRLRVVVADPNGTSKPTDVVPVGVPGEIIVDTRSIESFQGYWNRRDATEFAIRDGWYFTGDMGLLDEDGDLYVLGRVDDMIISGGENIHPLEVEDVLAKHPKVSEVAVVGLPDDRWGQVVTAYVVARDQSLTASELDEYCKMSPSLSNFKRPRKYHFVDALPKSAVGKMLRRKLRDEAVQNQLNTRESVSS</sequence>
<dbReference type="InterPro" id="IPR025110">
    <property type="entry name" value="AMP-bd_C"/>
</dbReference>
<evidence type="ECO:0000256" key="1">
    <source>
        <dbReference type="ARBA" id="ARBA00006432"/>
    </source>
</evidence>
<dbReference type="SUPFAM" id="SSF56801">
    <property type="entry name" value="Acetyl-CoA synthetase-like"/>
    <property type="match status" value="1"/>
</dbReference>
<organism evidence="5 6">
    <name type="scientific">Alicyclobacillus dauci</name>
    <dbReference type="NCBI Taxonomy" id="1475485"/>
    <lineage>
        <taxon>Bacteria</taxon>
        <taxon>Bacillati</taxon>
        <taxon>Bacillota</taxon>
        <taxon>Bacilli</taxon>
        <taxon>Bacillales</taxon>
        <taxon>Alicyclobacillaceae</taxon>
        <taxon>Alicyclobacillus</taxon>
    </lineage>
</organism>
<comment type="similarity">
    <text evidence="1">Belongs to the ATP-dependent AMP-binding enzyme family.</text>
</comment>
<evidence type="ECO:0000259" key="3">
    <source>
        <dbReference type="Pfam" id="PF00501"/>
    </source>
</evidence>
<dbReference type="Pfam" id="PF00501">
    <property type="entry name" value="AMP-binding"/>
    <property type="match status" value="1"/>
</dbReference>
<accession>A0ABY6Z569</accession>
<dbReference type="RefSeq" id="WP_268045556.1">
    <property type="nucleotide sequence ID" value="NZ_CP104064.1"/>
</dbReference>
<evidence type="ECO:0000313" key="6">
    <source>
        <dbReference type="Proteomes" id="UP001164803"/>
    </source>
</evidence>
<dbReference type="InterPro" id="IPR045851">
    <property type="entry name" value="AMP-bd_C_sf"/>
</dbReference>
<dbReference type="Gene3D" id="3.40.50.12780">
    <property type="entry name" value="N-terminal domain of ligase-like"/>
    <property type="match status" value="1"/>
</dbReference>
<evidence type="ECO:0000259" key="4">
    <source>
        <dbReference type="Pfam" id="PF13193"/>
    </source>
</evidence>
<dbReference type="PANTHER" id="PTHR43201">
    <property type="entry name" value="ACYL-COA SYNTHETASE"/>
    <property type="match status" value="1"/>
</dbReference>
<dbReference type="PANTHER" id="PTHR43201:SF5">
    <property type="entry name" value="MEDIUM-CHAIN ACYL-COA LIGASE ACSF2, MITOCHONDRIAL"/>
    <property type="match status" value="1"/>
</dbReference>
<feature type="domain" description="AMP-binding enzyme C-terminal" evidence="4">
    <location>
        <begin position="422"/>
        <end position="498"/>
    </location>
</feature>
<protein>
    <submittedName>
        <fullName evidence="5">AMP-binding protein</fullName>
    </submittedName>
</protein>
<keyword evidence="6" id="KW-1185">Reference proteome</keyword>
<dbReference type="Proteomes" id="UP001164803">
    <property type="component" value="Chromosome"/>
</dbReference>
<dbReference type="Pfam" id="PF13193">
    <property type="entry name" value="AMP-binding_C"/>
    <property type="match status" value="1"/>
</dbReference>
<gene>
    <name evidence="5" type="ORF">NZD86_05865</name>
</gene>
<dbReference type="InterPro" id="IPR042099">
    <property type="entry name" value="ANL_N_sf"/>
</dbReference>
<name>A0ABY6Z569_9BACL</name>
<proteinExistence type="inferred from homology"/>
<feature type="domain" description="AMP-dependent synthetase/ligase" evidence="3">
    <location>
        <begin position="7"/>
        <end position="372"/>
    </location>
</feature>
<dbReference type="EMBL" id="CP104064">
    <property type="protein sequence ID" value="WAH38014.1"/>
    <property type="molecule type" value="Genomic_DNA"/>
</dbReference>
<evidence type="ECO:0000313" key="5">
    <source>
        <dbReference type="EMBL" id="WAH38014.1"/>
    </source>
</evidence>